<dbReference type="Gene3D" id="3.10.450.40">
    <property type="match status" value="1"/>
</dbReference>
<keyword evidence="5 13" id="KW-0645">Protease</keyword>
<feature type="domain" description="Peptidase M4" evidence="14">
    <location>
        <begin position="219"/>
        <end position="364"/>
    </location>
</feature>
<keyword evidence="8 13" id="KW-0378">Hydrolase</keyword>
<dbReference type="InterPro" id="IPR050728">
    <property type="entry name" value="Zinc_Metalloprotease_M4"/>
</dbReference>
<evidence type="ECO:0000313" key="17">
    <source>
        <dbReference type="EMBL" id="SEM81663.1"/>
    </source>
</evidence>
<dbReference type="CDD" id="cd09597">
    <property type="entry name" value="M4_TLP"/>
    <property type="match status" value="1"/>
</dbReference>
<keyword evidence="10" id="KW-0106">Calcium</keyword>
<dbReference type="Gene3D" id="3.10.450.490">
    <property type="match status" value="1"/>
</dbReference>
<dbReference type="PANTHER" id="PTHR33794:SF3">
    <property type="entry name" value="NEUTRAL PROTEASE B"/>
    <property type="match status" value="1"/>
</dbReference>
<comment type="subcellular location">
    <subcellularLocation>
        <location evidence="2 13">Secreted</location>
    </subcellularLocation>
</comment>
<evidence type="ECO:0000256" key="6">
    <source>
        <dbReference type="ARBA" id="ARBA00022723"/>
    </source>
</evidence>
<evidence type="ECO:0000256" key="3">
    <source>
        <dbReference type="ARBA" id="ARBA00009388"/>
    </source>
</evidence>
<dbReference type="Pfam" id="PF02868">
    <property type="entry name" value="Peptidase_M4_C"/>
    <property type="match status" value="1"/>
</dbReference>
<feature type="signal peptide" evidence="13">
    <location>
        <begin position="1"/>
        <end position="27"/>
    </location>
</feature>
<feature type="domain" description="FTP" evidence="16">
    <location>
        <begin position="81"/>
        <end position="130"/>
    </location>
</feature>
<evidence type="ECO:0000256" key="9">
    <source>
        <dbReference type="ARBA" id="ARBA00022833"/>
    </source>
</evidence>
<dbReference type="OrthoDB" id="291295at2"/>
<feature type="chain" id="PRO_5023036511" description="Neutral metalloproteinase" evidence="13">
    <location>
        <begin position="28"/>
        <end position="525"/>
    </location>
</feature>
<dbReference type="GO" id="GO:0006508">
    <property type="term" value="P:proteolysis"/>
    <property type="evidence" value="ECO:0007669"/>
    <property type="project" value="UniProtKB-KW"/>
</dbReference>
<keyword evidence="6" id="KW-0479">Metal-binding</keyword>
<keyword evidence="11 13" id="KW-0482">Metalloprotease</keyword>
<dbReference type="Pfam" id="PF07504">
    <property type="entry name" value="FTP"/>
    <property type="match status" value="1"/>
</dbReference>
<dbReference type="EC" id="3.4.24.-" evidence="13"/>
<reference evidence="17 18" key="1">
    <citation type="submission" date="2016-10" db="EMBL/GenBank/DDBJ databases">
        <authorList>
            <person name="de Groot N.N."/>
        </authorList>
    </citation>
    <scope>NUCLEOTIDE SEQUENCE [LARGE SCALE GENOMIC DNA]</scope>
    <source>
        <strain evidence="17 18">DSM 46701</strain>
    </source>
</reference>
<dbReference type="AlphaFoldDB" id="A0A1H8BFQ4"/>
<evidence type="ECO:0000256" key="8">
    <source>
        <dbReference type="ARBA" id="ARBA00022801"/>
    </source>
</evidence>
<dbReference type="FunFam" id="1.10.390.10:FF:000012">
    <property type="entry name" value="Thermolysin"/>
    <property type="match status" value="1"/>
</dbReference>
<evidence type="ECO:0000313" key="18">
    <source>
        <dbReference type="Proteomes" id="UP000199695"/>
    </source>
</evidence>
<dbReference type="Gene3D" id="3.10.170.10">
    <property type="match status" value="1"/>
</dbReference>
<name>A0A1H8BFQ4_9BACL</name>
<dbReference type="PRINTS" id="PR00730">
    <property type="entry name" value="THERMOLYSIN"/>
</dbReference>
<comment type="similarity">
    <text evidence="3 13">Belongs to the peptidase M4 family.</text>
</comment>
<gene>
    <name evidence="17" type="ORF">SAMN05444955_102161</name>
</gene>
<keyword evidence="18" id="KW-1185">Reference proteome</keyword>
<dbReference type="InterPro" id="IPR013856">
    <property type="entry name" value="Peptidase_M4_domain"/>
</dbReference>
<dbReference type="GO" id="GO:0046872">
    <property type="term" value="F:metal ion binding"/>
    <property type="evidence" value="ECO:0007669"/>
    <property type="project" value="UniProtKB-UniRule"/>
</dbReference>
<evidence type="ECO:0000256" key="2">
    <source>
        <dbReference type="ARBA" id="ARBA00004613"/>
    </source>
</evidence>
<evidence type="ECO:0000259" key="14">
    <source>
        <dbReference type="Pfam" id="PF01447"/>
    </source>
</evidence>
<dbReference type="Proteomes" id="UP000199695">
    <property type="component" value="Unassembled WGS sequence"/>
</dbReference>
<keyword evidence="9 13" id="KW-0862">Zinc</keyword>
<dbReference type="InterPro" id="IPR027268">
    <property type="entry name" value="Peptidase_M4/M1_CTD_sf"/>
</dbReference>
<dbReference type="GO" id="GO:0004222">
    <property type="term" value="F:metalloendopeptidase activity"/>
    <property type="evidence" value="ECO:0007669"/>
    <property type="project" value="UniProtKB-UniRule"/>
</dbReference>
<dbReference type="SUPFAM" id="SSF55486">
    <property type="entry name" value="Metalloproteases ('zincins'), catalytic domain"/>
    <property type="match status" value="1"/>
</dbReference>
<dbReference type="STRING" id="1173111.SAMN05444955_102161"/>
<feature type="active site" description="Proton donor" evidence="12">
    <location>
        <position position="440"/>
    </location>
</feature>
<dbReference type="PANTHER" id="PTHR33794">
    <property type="entry name" value="BACILLOLYSIN"/>
    <property type="match status" value="1"/>
</dbReference>
<dbReference type="InterPro" id="IPR011096">
    <property type="entry name" value="FTP_domain"/>
</dbReference>
<evidence type="ECO:0000256" key="13">
    <source>
        <dbReference type="RuleBase" id="RU366073"/>
    </source>
</evidence>
<evidence type="ECO:0000256" key="12">
    <source>
        <dbReference type="PIRSR" id="PIRSR623612-1"/>
    </source>
</evidence>
<organism evidence="17 18">
    <name type="scientific">Lihuaxuella thermophila</name>
    <dbReference type="NCBI Taxonomy" id="1173111"/>
    <lineage>
        <taxon>Bacteria</taxon>
        <taxon>Bacillati</taxon>
        <taxon>Bacillota</taxon>
        <taxon>Bacilli</taxon>
        <taxon>Bacillales</taxon>
        <taxon>Thermoactinomycetaceae</taxon>
        <taxon>Lihuaxuella</taxon>
    </lineage>
</organism>
<evidence type="ECO:0000259" key="16">
    <source>
        <dbReference type="Pfam" id="PF07504"/>
    </source>
</evidence>
<feature type="active site" evidence="12">
    <location>
        <position position="357"/>
    </location>
</feature>
<evidence type="ECO:0000256" key="4">
    <source>
        <dbReference type="ARBA" id="ARBA00022525"/>
    </source>
</evidence>
<evidence type="ECO:0000256" key="11">
    <source>
        <dbReference type="ARBA" id="ARBA00023049"/>
    </source>
</evidence>
<dbReference type="EMBL" id="FOCQ01000002">
    <property type="protein sequence ID" value="SEM81663.1"/>
    <property type="molecule type" value="Genomic_DNA"/>
</dbReference>
<dbReference type="InterPro" id="IPR001570">
    <property type="entry name" value="Peptidase_M4_C_domain"/>
</dbReference>
<keyword evidence="4 13" id="KW-0964">Secreted</keyword>
<evidence type="ECO:0000256" key="7">
    <source>
        <dbReference type="ARBA" id="ARBA00022729"/>
    </source>
</evidence>
<dbReference type="Gene3D" id="1.10.390.10">
    <property type="entry name" value="Neutral Protease Domain 2"/>
    <property type="match status" value="1"/>
</dbReference>
<evidence type="ECO:0000259" key="15">
    <source>
        <dbReference type="Pfam" id="PF02868"/>
    </source>
</evidence>
<dbReference type="GO" id="GO:0005576">
    <property type="term" value="C:extracellular region"/>
    <property type="evidence" value="ECO:0007669"/>
    <property type="project" value="UniProtKB-SubCell"/>
</dbReference>
<sequence length="525" mass="57033">MNRMAAAGLVLAFALGTSGLFGLTADAKNDGGIRYNKETNTPSVITEKWRAPRTFQSSEVVWSYLEAKQDLFKLKGDVKSQFKILKKEKDSLGMTHYRLQEVYKGIPVYGSQQTIHVDQNGDVTSYFGQVIPGLEAKNIPTRANIDNTGAVQAVKNDLKASQFAADPRAELMIYPHEGKYHLAYYVTASVIYPQPGYWHYFVDAVNAKVIDKWNAAEATGSGTGVLGDTKTFETTYSGGTYYLWGQSRGEGIKTHHAKNASYTSPKLPGTLISSTTNTFTDGAAVDAHAYAEKVYDYYKLVHGRNSYDGNGAAIVSSVHVGRSWNNAAWIGTQMVYGDGDGMTFRPLSGDLDVVAHELTHAVTDTTADLIYQNESGALNESMSDIFAAMVDSDNWLIGEDVYTPNIPGDALRSMSDPAAYGDPDHYSKRYTGNEDNGGVHINSGINNKACYLIAQGGTHYGVTVTGIGRDKTAKIYYRALTVYLHPSSTFADMRQAAVQAATDLYGASSPEVQAVKNAYTAVGVN</sequence>
<keyword evidence="7 13" id="KW-0732">Signal</keyword>
<comment type="cofactor">
    <cofactor evidence="1 13">
        <name>Zn(2+)</name>
        <dbReference type="ChEBI" id="CHEBI:29105"/>
    </cofactor>
</comment>
<evidence type="ECO:0000256" key="5">
    <source>
        <dbReference type="ARBA" id="ARBA00022670"/>
    </source>
</evidence>
<evidence type="ECO:0000256" key="10">
    <source>
        <dbReference type="ARBA" id="ARBA00022837"/>
    </source>
</evidence>
<dbReference type="InterPro" id="IPR023612">
    <property type="entry name" value="Peptidase_M4"/>
</dbReference>
<proteinExistence type="inferred from homology"/>
<protein>
    <recommendedName>
        <fullName evidence="13">Neutral metalloproteinase</fullName>
        <ecNumber evidence="13">3.4.24.-</ecNumber>
    </recommendedName>
</protein>
<dbReference type="Pfam" id="PF01447">
    <property type="entry name" value="Peptidase_M4"/>
    <property type="match status" value="1"/>
</dbReference>
<dbReference type="RefSeq" id="WP_089965078.1">
    <property type="nucleotide sequence ID" value="NZ_FOCQ01000002.1"/>
</dbReference>
<accession>A0A1H8BFQ4</accession>
<comment type="function">
    <text evidence="13">Extracellular zinc metalloprotease.</text>
</comment>
<feature type="domain" description="Peptidase M4 C-terminal" evidence="15">
    <location>
        <begin position="367"/>
        <end position="524"/>
    </location>
</feature>
<evidence type="ECO:0000256" key="1">
    <source>
        <dbReference type="ARBA" id="ARBA00001947"/>
    </source>
</evidence>